<gene>
    <name evidence="1" type="ORF">SVUK_LOCUS435</name>
</gene>
<name>A0A3P7ILN2_STRVU</name>
<proteinExistence type="predicted"/>
<dbReference type="Proteomes" id="UP000270094">
    <property type="component" value="Unassembled WGS sequence"/>
</dbReference>
<reference evidence="1 2" key="1">
    <citation type="submission" date="2018-11" db="EMBL/GenBank/DDBJ databases">
        <authorList>
            <consortium name="Pathogen Informatics"/>
        </authorList>
    </citation>
    <scope>NUCLEOTIDE SEQUENCE [LARGE SCALE GENOMIC DNA]</scope>
</reference>
<accession>A0A3P7ILN2</accession>
<sequence length="157" mass="18445">MQAYSFWLTRMFLTRALRGNLNLPHWNRRVWEIGYGGPPLPKKKATGRPDYPVSSAQVAVLRKRFDREWNLMKFLCRPYITSEVEADYFAMKNVTGLNEIRSKEQARLEAERMPGKLKRTEGSRNAVRRRANIGNVLHSHKTVEDSLTELINRNRWD</sequence>
<evidence type="ECO:0000313" key="1">
    <source>
        <dbReference type="EMBL" id="VDM65437.1"/>
    </source>
</evidence>
<protein>
    <submittedName>
        <fullName evidence="1">Uncharacterized protein</fullName>
    </submittedName>
</protein>
<keyword evidence="2" id="KW-1185">Reference proteome</keyword>
<organism evidence="1 2">
    <name type="scientific">Strongylus vulgaris</name>
    <name type="common">Blood worm</name>
    <dbReference type="NCBI Taxonomy" id="40348"/>
    <lineage>
        <taxon>Eukaryota</taxon>
        <taxon>Metazoa</taxon>
        <taxon>Ecdysozoa</taxon>
        <taxon>Nematoda</taxon>
        <taxon>Chromadorea</taxon>
        <taxon>Rhabditida</taxon>
        <taxon>Rhabditina</taxon>
        <taxon>Rhabditomorpha</taxon>
        <taxon>Strongyloidea</taxon>
        <taxon>Strongylidae</taxon>
        <taxon>Strongylus</taxon>
    </lineage>
</organism>
<evidence type="ECO:0000313" key="2">
    <source>
        <dbReference type="Proteomes" id="UP000270094"/>
    </source>
</evidence>
<dbReference type="EMBL" id="UYYB01000710">
    <property type="protein sequence ID" value="VDM65437.1"/>
    <property type="molecule type" value="Genomic_DNA"/>
</dbReference>
<dbReference type="AlphaFoldDB" id="A0A3P7ILN2"/>
<dbReference type="OrthoDB" id="5775818at2759"/>